<dbReference type="AlphaFoldDB" id="A0A034WCA5"/>
<sequence>MTRKIVKRSTFLQYDVNSNMKFTKLSRYFVAFVVFSVLCAQSGCLACTLSNRAGAQAEQKDWWQTAQFYQIYPRSFQDSDGDGIGDLKGITSRLQYLKDIGVTAAWLSPIFKSPMVDFGYDIADFYEIQAEYGTMDDFRELISKANALGLKIILDFVPNHSSNESEWFKKSLKRERGYEDYYVWHDGKLDADGKRIPPSNWLQAFRGSAWEWREERQQYYLHQFAVQQADLNYRNPAVVEQMKRIIRFWLDQGVAGFRVDAVPVLFEVEPDENGQYPDEPVSGNTDDKDDRAYLKNDLIENRPETIDMVYQWRQVMDDYQRIHGGDTRVLLIETYAPAAYTMQMYGNRTVEGAHLPFNFNLITVLKQGVSASYVQLAVDEWLKNMPARRTANWVIGNHDQRRAASRYGVQRTDAMNMLVMTLPGASVTYQGEELGMIDGEISWEDTVDPAACNSNKDIYENFTRDPSRTPFQWTAGTNAGFSSASKTWLPLAPDYQTLNVDVENSSANSHLKIYKSLIELRKNSKTLQDGSYKYKALANNFFALKRYLTGEDTLVYIANFGNDTSTVDLQQDFDVLLPAAMTLTISSLDSTKTSGSEINTKSLSLAAGEALILSGPAN</sequence>
<evidence type="ECO:0000256" key="1">
    <source>
        <dbReference type="ARBA" id="ARBA00001657"/>
    </source>
</evidence>
<evidence type="ECO:0000256" key="5">
    <source>
        <dbReference type="ARBA" id="ARBA00023180"/>
    </source>
</evidence>
<dbReference type="EMBL" id="GAKP01007519">
    <property type="protein sequence ID" value="JAC51433.1"/>
    <property type="molecule type" value="Transcribed_RNA"/>
</dbReference>
<dbReference type="PANTHER" id="PTHR10357">
    <property type="entry name" value="ALPHA-AMYLASE FAMILY MEMBER"/>
    <property type="match status" value="1"/>
</dbReference>
<reference evidence="9" key="1">
    <citation type="journal article" date="2014" name="BMC Genomics">
        <title>Characterizing the developmental transcriptome of the oriental fruit fly, Bactrocera dorsalis (Diptera: Tephritidae) through comparative genomic analysis with Drosophila melanogaster utilizing modENCODE datasets.</title>
        <authorList>
            <person name="Geib S.M."/>
            <person name="Calla B."/>
            <person name="Hall B."/>
            <person name="Hou S."/>
            <person name="Manoukis N.C."/>
        </authorList>
    </citation>
    <scope>NUCLEOTIDE SEQUENCE</scope>
    <source>
        <strain evidence="9">Punador</strain>
    </source>
</reference>
<evidence type="ECO:0000313" key="9">
    <source>
        <dbReference type="EMBL" id="JAC51433.1"/>
    </source>
</evidence>
<dbReference type="SUPFAM" id="SSF51445">
    <property type="entry name" value="(Trans)glycosidases"/>
    <property type="match status" value="1"/>
</dbReference>
<dbReference type="GO" id="GO:0005975">
    <property type="term" value="P:carbohydrate metabolic process"/>
    <property type="evidence" value="ECO:0007669"/>
    <property type="project" value="InterPro"/>
</dbReference>
<dbReference type="GO" id="GO:0004558">
    <property type="term" value="F:alpha-1,4-glucosidase activity"/>
    <property type="evidence" value="ECO:0007669"/>
    <property type="project" value="UniProtKB-EC"/>
</dbReference>
<dbReference type="EC" id="3.2.1.20" evidence="3"/>
<dbReference type="OrthoDB" id="1740265at2759"/>
<dbReference type="Gene3D" id="3.20.20.80">
    <property type="entry name" value="Glycosidases"/>
    <property type="match status" value="1"/>
</dbReference>
<dbReference type="PANTHER" id="PTHR10357:SF234">
    <property type="entry name" value="MALTASE A2-RELATED"/>
    <property type="match status" value="1"/>
</dbReference>
<dbReference type="InterPro" id="IPR017853">
    <property type="entry name" value="GH"/>
</dbReference>
<dbReference type="InterPro" id="IPR045857">
    <property type="entry name" value="O16G_dom_2"/>
</dbReference>
<comment type="similarity">
    <text evidence="2">Belongs to the glycosyl hydrolase 13 family.</text>
</comment>
<dbReference type="Pfam" id="PF00128">
    <property type="entry name" value="Alpha-amylase"/>
    <property type="match status" value="1"/>
</dbReference>
<gene>
    <name evidence="9" type="primary">MAL2</name>
</gene>
<keyword evidence="4" id="KW-0732">Signal</keyword>
<evidence type="ECO:0000256" key="4">
    <source>
        <dbReference type="ARBA" id="ARBA00022729"/>
    </source>
</evidence>
<name>A0A034WCA5_BACDO</name>
<dbReference type="Gene3D" id="2.60.40.1180">
    <property type="entry name" value="Golgi alpha-mannosidase II"/>
    <property type="match status" value="1"/>
</dbReference>
<evidence type="ECO:0000256" key="2">
    <source>
        <dbReference type="ARBA" id="ARBA00008061"/>
    </source>
</evidence>
<protein>
    <recommendedName>
        <fullName evidence="3">alpha-glucosidase</fullName>
        <ecNumber evidence="3">3.2.1.20</ecNumber>
    </recommendedName>
</protein>
<proteinExistence type="inferred from homology"/>
<keyword evidence="6" id="KW-0378">Hydrolase</keyword>
<evidence type="ECO:0000256" key="6">
    <source>
        <dbReference type="ARBA" id="ARBA00023295"/>
    </source>
</evidence>
<dbReference type="CDD" id="cd11328">
    <property type="entry name" value="AmyAc_maltase"/>
    <property type="match status" value="1"/>
</dbReference>
<organism evidence="9">
    <name type="scientific">Bactrocera dorsalis</name>
    <name type="common">Oriental fruit fly</name>
    <name type="synonym">Dacus dorsalis</name>
    <dbReference type="NCBI Taxonomy" id="27457"/>
    <lineage>
        <taxon>Eukaryota</taxon>
        <taxon>Metazoa</taxon>
        <taxon>Ecdysozoa</taxon>
        <taxon>Arthropoda</taxon>
        <taxon>Hexapoda</taxon>
        <taxon>Insecta</taxon>
        <taxon>Pterygota</taxon>
        <taxon>Neoptera</taxon>
        <taxon>Endopterygota</taxon>
        <taxon>Diptera</taxon>
        <taxon>Brachycera</taxon>
        <taxon>Muscomorpha</taxon>
        <taxon>Tephritoidea</taxon>
        <taxon>Tephritidae</taxon>
        <taxon>Bactrocera</taxon>
        <taxon>Bactrocera</taxon>
    </lineage>
</organism>
<dbReference type="Gene3D" id="3.90.400.10">
    <property type="entry name" value="Oligo-1,6-glucosidase, Domain 2"/>
    <property type="match status" value="1"/>
</dbReference>
<feature type="domain" description="Glycosyl hydrolase family 13 catalytic" evidence="8">
    <location>
        <begin position="70"/>
        <end position="468"/>
    </location>
</feature>
<dbReference type="FunFam" id="3.90.400.10:FF:000001">
    <property type="entry name" value="Maltase A3, isoform A"/>
    <property type="match status" value="1"/>
</dbReference>
<dbReference type="SMART" id="SM00642">
    <property type="entry name" value="Aamy"/>
    <property type="match status" value="1"/>
</dbReference>
<dbReference type="InterPro" id="IPR013780">
    <property type="entry name" value="Glyco_hydro_b"/>
</dbReference>
<comment type="catalytic activity">
    <reaction evidence="1">
        <text>Hydrolysis of terminal, non-reducing (1-&gt;4)-linked alpha-D-glucose residues with release of alpha-D-glucose.</text>
        <dbReference type="EC" id="3.2.1.20"/>
    </reaction>
</comment>
<feature type="region of interest" description="Disordered" evidence="7">
    <location>
        <begin position="270"/>
        <end position="290"/>
    </location>
</feature>
<evidence type="ECO:0000259" key="8">
    <source>
        <dbReference type="SMART" id="SM00642"/>
    </source>
</evidence>
<evidence type="ECO:0000256" key="3">
    <source>
        <dbReference type="ARBA" id="ARBA00012741"/>
    </source>
</evidence>
<keyword evidence="6" id="KW-0326">Glycosidase</keyword>
<evidence type="ECO:0000256" key="7">
    <source>
        <dbReference type="SAM" id="MobiDB-lite"/>
    </source>
</evidence>
<keyword evidence="5" id="KW-0325">Glycoprotein</keyword>
<dbReference type="InterPro" id="IPR006047">
    <property type="entry name" value="GH13_cat_dom"/>
</dbReference>
<accession>A0A034WCA5</accession>